<reference evidence="5 6" key="1">
    <citation type="submission" date="2020-04" db="EMBL/GenBank/DDBJ databases">
        <title>Hymenobacter polaris sp. nov., isolated from Arctic soil.</title>
        <authorList>
            <person name="Dahal R.H."/>
        </authorList>
    </citation>
    <scope>NUCLEOTIDE SEQUENCE [LARGE SCALE GENOMIC DNA]</scope>
    <source>
        <strain evidence="5 6">RP-2-7</strain>
    </source>
</reference>
<evidence type="ECO:0000256" key="1">
    <source>
        <dbReference type="ARBA" id="ARBA00022676"/>
    </source>
</evidence>
<evidence type="ECO:0000259" key="3">
    <source>
        <dbReference type="Pfam" id="PF00534"/>
    </source>
</evidence>
<accession>A0A7Y0AIL9</accession>
<keyword evidence="1" id="KW-0328">Glycosyltransferase</keyword>
<evidence type="ECO:0000256" key="2">
    <source>
        <dbReference type="ARBA" id="ARBA00022679"/>
    </source>
</evidence>
<dbReference type="InterPro" id="IPR028098">
    <property type="entry name" value="Glyco_trans_4-like_N"/>
</dbReference>
<dbReference type="Proteomes" id="UP000559626">
    <property type="component" value="Unassembled WGS sequence"/>
</dbReference>
<name>A0A7Y0AIL9_9BACT</name>
<protein>
    <submittedName>
        <fullName evidence="5">Glycosyltransferase family 4 protein</fullName>
    </submittedName>
</protein>
<dbReference type="Pfam" id="PF13439">
    <property type="entry name" value="Glyco_transf_4"/>
    <property type="match status" value="1"/>
</dbReference>
<comment type="caution">
    <text evidence="5">The sequence shown here is derived from an EMBL/GenBank/DDBJ whole genome shotgun (WGS) entry which is preliminary data.</text>
</comment>
<evidence type="ECO:0000313" key="5">
    <source>
        <dbReference type="EMBL" id="NML68063.1"/>
    </source>
</evidence>
<dbReference type="EMBL" id="JABBGH010000005">
    <property type="protein sequence ID" value="NML68063.1"/>
    <property type="molecule type" value="Genomic_DNA"/>
</dbReference>
<dbReference type="InterPro" id="IPR001296">
    <property type="entry name" value="Glyco_trans_1"/>
</dbReference>
<proteinExistence type="predicted"/>
<sequence length="380" mass="41372">MNLAAGLAQLGHQVTIFNQRAELVDAALVKRLLPPSVRVLSMADHPRRSYWAYKLNALGQRLGLRHSLYEWAQQAYFRACLKRYQIELVNSHATYADRLCAPVLRGTGIPFIITEHGEYTMFVREGRSLSFAPTLRQADAIVTVSDYCRDVLQAGLADLPPVQTIFNGIRVDAPAAAGAMREQLGIAAGAFVYGMVARGIAEKGWEAAILAFRALRARASRDVQLVLVGGSDYLDGLRTQYAGEAGIHFVGRVPNPDFYVAGFDVGLLPSYFAGEALPLAVIEYLFYDKPVVATNVGGIREIVEDPASGEAAGLLTPLDPASQRPDVGALATAMQRYATDAALYAAHQQAARRRQALFSLARCVAQYEALFERQAGQRAS</sequence>
<evidence type="ECO:0000313" key="6">
    <source>
        <dbReference type="Proteomes" id="UP000559626"/>
    </source>
</evidence>
<dbReference type="Pfam" id="PF00534">
    <property type="entry name" value="Glycos_transf_1"/>
    <property type="match status" value="1"/>
</dbReference>
<dbReference type="Gene3D" id="3.40.50.2000">
    <property type="entry name" value="Glycogen Phosphorylase B"/>
    <property type="match status" value="2"/>
</dbReference>
<dbReference type="GO" id="GO:0016757">
    <property type="term" value="F:glycosyltransferase activity"/>
    <property type="evidence" value="ECO:0007669"/>
    <property type="project" value="UniProtKB-KW"/>
</dbReference>
<dbReference type="CDD" id="cd03801">
    <property type="entry name" value="GT4_PimA-like"/>
    <property type="match status" value="1"/>
</dbReference>
<dbReference type="SUPFAM" id="SSF53756">
    <property type="entry name" value="UDP-Glycosyltransferase/glycogen phosphorylase"/>
    <property type="match status" value="1"/>
</dbReference>
<feature type="domain" description="Glycosyltransferase subfamily 4-like N-terminal" evidence="4">
    <location>
        <begin position="2"/>
        <end position="172"/>
    </location>
</feature>
<dbReference type="AlphaFoldDB" id="A0A7Y0AIL9"/>
<keyword evidence="6" id="KW-1185">Reference proteome</keyword>
<evidence type="ECO:0000259" key="4">
    <source>
        <dbReference type="Pfam" id="PF13439"/>
    </source>
</evidence>
<gene>
    <name evidence="5" type="ORF">HHL22_22930</name>
</gene>
<feature type="domain" description="Glycosyl transferase family 1" evidence="3">
    <location>
        <begin position="180"/>
        <end position="309"/>
    </location>
</feature>
<dbReference type="PANTHER" id="PTHR12526:SF510">
    <property type="entry name" value="D-INOSITOL 3-PHOSPHATE GLYCOSYLTRANSFERASE"/>
    <property type="match status" value="1"/>
</dbReference>
<organism evidence="5 6">
    <name type="scientific">Hymenobacter polaris</name>
    <dbReference type="NCBI Taxonomy" id="2682546"/>
    <lineage>
        <taxon>Bacteria</taxon>
        <taxon>Pseudomonadati</taxon>
        <taxon>Bacteroidota</taxon>
        <taxon>Cytophagia</taxon>
        <taxon>Cytophagales</taxon>
        <taxon>Hymenobacteraceae</taxon>
        <taxon>Hymenobacter</taxon>
    </lineage>
</organism>
<dbReference type="PANTHER" id="PTHR12526">
    <property type="entry name" value="GLYCOSYLTRANSFERASE"/>
    <property type="match status" value="1"/>
</dbReference>
<keyword evidence="2 5" id="KW-0808">Transferase</keyword>